<sequence>MVTIAFLESGFGGEGSLQLLKKRLGEILWGPPVTEDRVSLCQRRKTIAISAEWPSLWPTSRSRKAKTEWAGKRFCMGGGKEVEAILSSRGSLFLDRVRFDMVYESLCARKHMITYSTSDLGRR</sequence>
<accession>A0A2K1YQ79</accession>
<organism evidence="1 2">
    <name type="scientific">Populus trichocarpa</name>
    <name type="common">Western balsam poplar</name>
    <name type="synonym">Populus balsamifera subsp. trichocarpa</name>
    <dbReference type="NCBI Taxonomy" id="3694"/>
    <lineage>
        <taxon>Eukaryota</taxon>
        <taxon>Viridiplantae</taxon>
        <taxon>Streptophyta</taxon>
        <taxon>Embryophyta</taxon>
        <taxon>Tracheophyta</taxon>
        <taxon>Spermatophyta</taxon>
        <taxon>Magnoliopsida</taxon>
        <taxon>eudicotyledons</taxon>
        <taxon>Gunneridae</taxon>
        <taxon>Pentapetalae</taxon>
        <taxon>rosids</taxon>
        <taxon>fabids</taxon>
        <taxon>Malpighiales</taxon>
        <taxon>Salicaceae</taxon>
        <taxon>Saliceae</taxon>
        <taxon>Populus</taxon>
    </lineage>
</organism>
<gene>
    <name evidence="1" type="ORF">POPTR_010G070300</name>
</gene>
<keyword evidence="2" id="KW-1185">Reference proteome</keyword>
<dbReference type="EMBL" id="CM009299">
    <property type="protein sequence ID" value="PNT15171.1"/>
    <property type="molecule type" value="Genomic_DNA"/>
</dbReference>
<evidence type="ECO:0000313" key="2">
    <source>
        <dbReference type="Proteomes" id="UP000006729"/>
    </source>
</evidence>
<protein>
    <submittedName>
        <fullName evidence="1">Uncharacterized protein</fullName>
    </submittedName>
</protein>
<name>A0A2K1YQ79_POPTR</name>
<dbReference type="InParanoid" id="A0A2K1YQ79"/>
<evidence type="ECO:0000313" key="1">
    <source>
        <dbReference type="EMBL" id="PNT15171.1"/>
    </source>
</evidence>
<dbReference type="Proteomes" id="UP000006729">
    <property type="component" value="Chromosome 10"/>
</dbReference>
<dbReference type="AlphaFoldDB" id="A0A2K1YQ79"/>
<reference evidence="1 2" key="1">
    <citation type="journal article" date="2006" name="Science">
        <title>The genome of black cottonwood, Populus trichocarpa (Torr. &amp; Gray).</title>
        <authorList>
            <person name="Tuskan G.A."/>
            <person name="Difazio S."/>
            <person name="Jansson S."/>
            <person name="Bohlmann J."/>
            <person name="Grigoriev I."/>
            <person name="Hellsten U."/>
            <person name="Putnam N."/>
            <person name="Ralph S."/>
            <person name="Rombauts S."/>
            <person name="Salamov A."/>
            <person name="Schein J."/>
            <person name="Sterck L."/>
            <person name="Aerts A."/>
            <person name="Bhalerao R.R."/>
            <person name="Bhalerao R.P."/>
            <person name="Blaudez D."/>
            <person name="Boerjan W."/>
            <person name="Brun A."/>
            <person name="Brunner A."/>
            <person name="Busov V."/>
            <person name="Campbell M."/>
            <person name="Carlson J."/>
            <person name="Chalot M."/>
            <person name="Chapman J."/>
            <person name="Chen G.L."/>
            <person name="Cooper D."/>
            <person name="Coutinho P.M."/>
            <person name="Couturier J."/>
            <person name="Covert S."/>
            <person name="Cronk Q."/>
            <person name="Cunningham R."/>
            <person name="Davis J."/>
            <person name="Degroeve S."/>
            <person name="Dejardin A."/>
            <person name="Depamphilis C."/>
            <person name="Detter J."/>
            <person name="Dirks B."/>
            <person name="Dubchak I."/>
            <person name="Duplessis S."/>
            <person name="Ehlting J."/>
            <person name="Ellis B."/>
            <person name="Gendler K."/>
            <person name="Goodstein D."/>
            <person name="Gribskov M."/>
            <person name="Grimwood J."/>
            <person name="Groover A."/>
            <person name="Gunter L."/>
            <person name="Hamberger B."/>
            <person name="Heinze B."/>
            <person name="Helariutta Y."/>
            <person name="Henrissat B."/>
            <person name="Holligan D."/>
            <person name="Holt R."/>
            <person name="Huang W."/>
            <person name="Islam-Faridi N."/>
            <person name="Jones S."/>
            <person name="Jones-Rhoades M."/>
            <person name="Jorgensen R."/>
            <person name="Joshi C."/>
            <person name="Kangasjarvi J."/>
            <person name="Karlsson J."/>
            <person name="Kelleher C."/>
            <person name="Kirkpatrick R."/>
            <person name="Kirst M."/>
            <person name="Kohler A."/>
            <person name="Kalluri U."/>
            <person name="Larimer F."/>
            <person name="Leebens-Mack J."/>
            <person name="Leple J.C."/>
            <person name="Locascio P."/>
            <person name="Lou Y."/>
            <person name="Lucas S."/>
            <person name="Martin F."/>
            <person name="Montanini B."/>
            <person name="Napoli C."/>
            <person name="Nelson D.R."/>
            <person name="Nelson C."/>
            <person name="Nieminen K."/>
            <person name="Nilsson O."/>
            <person name="Pereda V."/>
            <person name="Peter G."/>
            <person name="Philippe R."/>
            <person name="Pilate G."/>
            <person name="Poliakov A."/>
            <person name="Razumovskaya J."/>
            <person name="Richardson P."/>
            <person name="Rinaldi C."/>
            <person name="Ritland K."/>
            <person name="Rouze P."/>
            <person name="Ryaboy D."/>
            <person name="Schmutz J."/>
            <person name="Schrader J."/>
            <person name="Segerman B."/>
            <person name="Shin H."/>
            <person name="Siddiqui A."/>
            <person name="Sterky F."/>
            <person name="Terry A."/>
            <person name="Tsai C.J."/>
            <person name="Uberbacher E."/>
            <person name="Unneberg P."/>
            <person name="Vahala J."/>
            <person name="Wall K."/>
            <person name="Wessler S."/>
            <person name="Yang G."/>
            <person name="Yin T."/>
            <person name="Douglas C."/>
            <person name="Marra M."/>
            <person name="Sandberg G."/>
            <person name="Van de Peer Y."/>
            <person name="Rokhsar D."/>
        </authorList>
    </citation>
    <scope>NUCLEOTIDE SEQUENCE [LARGE SCALE GENOMIC DNA]</scope>
    <source>
        <strain evidence="2">cv. Nisqually</strain>
    </source>
</reference>
<proteinExistence type="predicted"/>